<dbReference type="InterPro" id="IPR015421">
    <property type="entry name" value="PyrdxlP-dep_Trfase_major"/>
</dbReference>
<evidence type="ECO:0000313" key="9">
    <source>
        <dbReference type="Proteomes" id="UP001595755"/>
    </source>
</evidence>
<protein>
    <submittedName>
        <fullName evidence="8">Aminotransferase class I/II-fold pyridoxal phosphate-dependent enzyme</fullName>
    </submittedName>
</protein>
<evidence type="ECO:0000256" key="5">
    <source>
        <dbReference type="ARBA" id="ARBA00023239"/>
    </source>
</evidence>
<evidence type="ECO:0000256" key="1">
    <source>
        <dbReference type="ARBA" id="ARBA00001933"/>
    </source>
</evidence>
<dbReference type="Pfam" id="PF01276">
    <property type="entry name" value="OKR_DC_1"/>
    <property type="match status" value="1"/>
</dbReference>
<dbReference type="Gene3D" id="3.40.640.10">
    <property type="entry name" value="Type I PLP-dependent aspartate aminotransferase-like (Major domain)"/>
    <property type="match status" value="1"/>
</dbReference>
<keyword evidence="8" id="KW-0808">Transferase</keyword>
<comment type="similarity">
    <text evidence="2">Belongs to the Orn/Lys/Arg decarboxylase class-I family.</text>
</comment>
<dbReference type="InterPro" id="IPR036633">
    <property type="entry name" value="Prn/Lys/Arg_de-COase_C_sf"/>
</dbReference>
<keyword evidence="9" id="KW-1185">Reference proteome</keyword>
<keyword evidence="8" id="KW-0032">Aminotransferase</keyword>
<dbReference type="InterPro" id="IPR052357">
    <property type="entry name" value="Orn_Lys_Arg_decarboxylase-I"/>
</dbReference>
<accession>A0ABV8S6V1</accession>
<dbReference type="Pfam" id="PF03711">
    <property type="entry name" value="OKR_DC_1_C"/>
    <property type="match status" value="1"/>
</dbReference>
<feature type="domain" description="Orn/Lys/Arg decarboxylases family 1 pyridoxal-P attachment site" evidence="6">
    <location>
        <begin position="9"/>
        <end position="284"/>
    </location>
</feature>
<gene>
    <name evidence="8" type="ORF">ACFO1S_07635</name>
</gene>
<dbReference type="CDD" id="cd00615">
    <property type="entry name" value="Orn_deC_like"/>
    <property type="match status" value="1"/>
</dbReference>
<evidence type="ECO:0000259" key="7">
    <source>
        <dbReference type="Pfam" id="PF03711"/>
    </source>
</evidence>
<dbReference type="InterPro" id="IPR000310">
    <property type="entry name" value="Orn/Lys/Arg_deCO2ase_major_dom"/>
</dbReference>
<dbReference type="EMBL" id="JBHSED010000012">
    <property type="protein sequence ID" value="MFC4303319.1"/>
    <property type="molecule type" value="Genomic_DNA"/>
</dbReference>
<dbReference type="PANTHER" id="PTHR43277">
    <property type="entry name" value="ARGININE DECARBOXYLASE"/>
    <property type="match status" value="1"/>
</dbReference>
<comment type="caution">
    <text evidence="8">The sequence shown here is derived from an EMBL/GenBank/DDBJ whole genome shotgun (WGS) entry which is preliminary data.</text>
</comment>
<dbReference type="SUPFAM" id="SSF53383">
    <property type="entry name" value="PLP-dependent transferases"/>
    <property type="match status" value="1"/>
</dbReference>
<dbReference type="SUPFAM" id="SSF55904">
    <property type="entry name" value="Ornithine decarboxylase C-terminal domain"/>
    <property type="match status" value="1"/>
</dbReference>
<evidence type="ECO:0000256" key="2">
    <source>
        <dbReference type="ARBA" id="ARBA00010671"/>
    </source>
</evidence>
<dbReference type="Proteomes" id="UP001595755">
    <property type="component" value="Unassembled WGS sequence"/>
</dbReference>
<evidence type="ECO:0000313" key="8">
    <source>
        <dbReference type="EMBL" id="MFC4303319.1"/>
    </source>
</evidence>
<dbReference type="RefSeq" id="WP_204605209.1">
    <property type="nucleotide sequence ID" value="NZ_JBHSED010000012.1"/>
</dbReference>
<dbReference type="InterPro" id="IPR008286">
    <property type="entry name" value="Prn/Lys/Arg_de-COase_C"/>
</dbReference>
<evidence type="ECO:0000256" key="3">
    <source>
        <dbReference type="ARBA" id="ARBA00022793"/>
    </source>
</evidence>
<keyword evidence="5" id="KW-0456">Lyase</keyword>
<reference evidence="9" key="1">
    <citation type="journal article" date="2019" name="Int. J. Syst. Evol. Microbiol.">
        <title>The Global Catalogue of Microorganisms (GCM) 10K type strain sequencing project: providing services to taxonomists for standard genome sequencing and annotation.</title>
        <authorList>
            <consortium name="The Broad Institute Genomics Platform"/>
            <consortium name="The Broad Institute Genome Sequencing Center for Infectious Disease"/>
            <person name="Wu L."/>
            <person name="Ma J."/>
        </authorList>
    </citation>
    <scope>NUCLEOTIDE SEQUENCE [LARGE SCALE GENOMIC DNA]</scope>
    <source>
        <strain evidence="9">CGMCC 4.1641</strain>
    </source>
</reference>
<feature type="domain" description="Orn/Lys/Arg decarboxylase C-terminal" evidence="7">
    <location>
        <begin position="419"/>
        <end position="458"/>
    </location>
</feature>
<keyword evidence="4" id="KW-0663">Pyridoxal phosphate</keyword>
<dbReference type="InterPro" id="IPR015424">
    <property type="entry name" value="PyrdxlP-dep_Trfase"/>
</dbReference>
<organism evidence="8 9">
    <name type="scientific">Cohnella boryungensis</name>
    <dbReference type="NCBI Taxonomy" id="768479"/>
    <lineage>
        <taxon>Bacteria</taxon>
        <taxon>Bacillati</taxon>
        <taxon>Bacillota</taxon>
        <taxon>Bacilli</taxon>
        <taxon>Bacillales</taxon>
        <taxon>Paenibacillaceae</taxon>
        <taxon>Cohnella</taxon>
    </lineage>
</organism>
<dbReference type="GO" id="GO:0008483">
    <property type="term" value="F:transaminase activity"/>
    <property type="evidence" value="ECO:0007669"/>
    <property type="project" value="UniProtKB-KW"/>
</dbReference>
<name>A0ABV8S6V1_9BACL</name>
<sequence length="493" mass="52948">MKPDRYRAPLYEALIAHAQLRATPFHVPGHKQRTAWGEPSAGTYYETLLALDLTELADTDDLHHPEGPLLEAQELAADCFGADETRFLVGGSTSGNLAMILGVCRPGELVIVQRNVHKSVIHGLMLAGARAILLPPVVDEASGLATIPAVRLLGETLKSYPEAKAVILSSPNYYGMSSDLGPLVAAAHACDIPVLVDEAHGAHFGFHPQLPNSALRAGADAVVQSTHKMLGGMTMGAMLHLQGDRLERTAVRQALTMVQSSSPSFPILASLDLARRQLHVQSEQAFYPALRAVRAVVEALERMPFGALGYGNAISKGIVYDPLKLVLFHEAGKLSGFALRDALLEQGCVPEMADERYAVLALGTGSIEEDGVQLTKALSAIADSLPILPHETDARPRKPTTEGMALSLPEPVRFGYGPNESREVLLEHSIGETAAEWVIPYPPGIPMLFPGETITESTVDQLIRWRHEGARIQGAKDPGLRTIRIQSGSANEG</sequence>
<keyword evidence="3" id="KW-0210">Decarboxylase</keyword>
<evidence type="ECO:0000259" key="6">
    <source>
        <dbReference type="Pfam" id="PF01276"/>
    </source>
</evidence>
<dbReference type="PANTHER" id="PTHR43277:SF3">
    <property type="entry name" value="DECARBOXYLASE, PUTATIVE-RELATED"/>
    <property type="match status" value="1"/>
</dbReference>
<evidence type="ECO:0000256" key="4">
    <source>
        <dbReference type="ARBA" id="ARBA00022898"/>
    </source>
</evidence>
<dbReference type="Gene3D" id="3.90.105.10">
    <property type="entry name" value="Molybdopterin biosynthesis moea protein, domain 2"/>
    <property type="match status" value="1"/>
</dbReference>
<proteinExistence type="inferred from homology"/>
<comment type="cofactor">
    <cofactor evidence="1">
        <name>pyridoxal 5'-phosphate</name>
        <dbReference type="ChEBI" id="CHEBI:597326"/>
    </cofactor>
</comment>